<protein>
    <submittedName>
        <fullName evidence="1">Uncharacterized protein</fullName>
    </submittedName>
</protein>
<evidence type="ECO:0000313" key="2">
    <source>
        <dbReference type="Proteomes" id="UP001230649"/>
    </source>
</evidence>
<sequence>MSIIRSSLKGIHLPAPDTIFRHYLPTKARFPEYPAFIDGVTGRTITSTELRLNALRLGLGVRKLLGGSSAAALEKTVALIFSPNSVDFPQIFYGCQSVKIVTSLANASYTYKEIAHQIRDGRPRIAFVHPTLYETYVQAVKVLQDEGRTIPLAYWAVPESETPRNSDNAAP</sequence>
<reference evidence="1" key="1">
    <citation type="submission" date="2023-04" db="EMBL/GenBank/DDBJ databases">
        <title>Draft Genome sequencing of Naganishia species isolated from polar environments using Oxford Nanopore Technology.</title>
        <authorList>
            <person name="Leo P."/>
            <person name="Venkateswaran K."/>
        </authorList>
    </citation>
    <scope>NUCLEOTIDE SEQUENCE</scope>
    <source>
        <strain evidence="1">MNA-CCFEE 5262</strain>
    </source>
</reference>
<proteinExistence type="predicted"/>
<comment type="caution">
    <text evidence="1">The sequence shown here is derived from an EMBL/GenBank/DDBJ whole genome shotgun (WGS) entry which is preliminary data.</text>
</comment>
<keyword evidence="2" id="KW-1185">Reference proteome</keyword>
<organism evidence="1 2">
    <name type="scientific">Naganishia adeliensis</name>
    <dbReference type="NCBI Taxonomy" id="92952"/>
    <lineage>
        <taxon>Eukaryota</taxon>
        <taxon>Fungi</taxon>
        <taxon>Dikarya</taxon>
        <taxon>Basidiomycota</taxon>
        <taxon>Agaricomycotina</taxon>
        <taxon>Tremellomycetes</taxon>
        <taxon>Filobasidiales</taxon>
        <taxon>Filobasidiaceae</taxon>
        <taxon>Naganishia</taxon>
    </lineage>
</organism>
<dbReference type="EMBL" id="JASBWS010000005">
    <property type="protein sequence ID" value="KAJ9115685.1"/>
    <property type="molecule type" value="Genomic_DNA"/>
</dbReference>
<gene>
    <name evidence="1" type="ORF">QFC20_001012</name>
</gene>
<evidence type="ECO:0000313" key="1">
    <source>
        <dbReference type="EMBL" id="KAJ9115685.1"/>
    </source>
</evidence>
<name>A0ACC2WWJ2_9TREE</name>
<accession>A0ACC2WWJ2</accession>
<dbReference type="Proteomes" id="UP001230649">
    <property type="component" value="Unassembled WGS sequence"/>
</dbReference>